<dbReference type="EMBL" id="JACIIX010000013">
    <property type="protein sequence ID" value="MBB6211698.1"/>
    <property type="molecule type" value="Genomic_DNA"/>
</dbReference>
<dbReference type="RefSeq" id="WP_184264706.1">
    <property type="nucleotide sequence ID" value="NZ_JACIIX010000013.1"/>
</dbReference>
<feature type="binding site" evidence="7">
    <location>
        <position position="100"/>
    </location>
    <ligand>
        <name>L-glutamine</name>
        <dbReference type="ChEBI" id="CHEBI:58359"/>
    </ligand>
</feature>
<reference evidence="9 10" key="1">
    <citation type="submission" date="2020-08" db="EMBL/GenBank/DDBJ databases">
        <title>Genomic Encyclopedia of Type Strains, Phase IV (KMG-IV): sequencing the most valuable type-strain genomes for metagenomic binning, comparative biology and taxonomic classification.</title>
        <authorList>
            <person name="Goeker M."/>
        </authorList>
    </citation>
    <scope>NUCLEOTIDE SEQUENCE [LARGE SCALE GENOMIC DNA]</scope>
    <source>
        <strain evidence="9 10">DSM 11590</strain>
    </source>
</reference>
<dbReference type="InterPro" id="IPR014729">
    <property type="entry name" value="Rossmann-like_a/b/a_fold"/>
</dbReference>
<dbReference type="InterPro" id="IPR051786">
    <property type="entry name" value="ASN_synthetase/amidase"/>
</dbReference>
<dbReference type="Gene3D" id="3.60.20.10">
    <property type="entry name" value="Glutamine Phosphoribosylpyrophosphate, subunit 1, domain 1"/>
    <property type="match status" value="1"/>
</dbReference>
<dbReference type="PANTHER" id="PTHR43284">
    <property type="entry name" value="ASPARAGINE SYNTHETASE (GLUTAMINE-HYDROLYZING)"/>
    <property type="match status" value="1"/>
</dbReference>
<dbReference type="GO" id="GO:0004066">
    <property type="term" value="F:asparagine synthase (glutamine-hydrolyzing) activity"/>
    <property type="evidence" value="ECO:0007669"/>
    <property type="project" value="UniProtKB-EC"/>
</dbReference>
<feature type="domain" description="Glutamine amidotransferase type-2" evidence="8">
    <location>
        <begin position="5"/>
        <end position="189"/>
    </location>
</feature>
<evidence type="ECO:0000259" key="8">
    <source>
        <dbReference type="PROSITE" id="PS51278"/>
    </source>
</evidence>
<name>A0A7X0DN18_NOVIT</name>
<keyword evidence="10" id="KW-1185">Reference proteome</keyword>
<keyword evidence="9" id="KW-0436">Ligase</keyword>
<dbReference type="InterPro" id="IPR001962">
    <property type="entry name" value="Asn_synthase"/>
</dbReference>
<dbReference type="InterPro" id="IPR017932">
    <property type="entry name" value="GATase_2_dom"/>
</dbReference>
<comment type="pathway">
    <text evidence="1">Amino-acid biosynthesis; L-asparagine biosynthesis; L-asparagine from L-aspartate (L-Gln route): step 1/1.</text>
</comment>
<keyword evidence="4 7" id="KW-0547">Nucleotide-binding</keyword>
<dbReference type="AlphaFoldDB" id="A0A7X0DN18"/>
<dbReference type="GO" id="GO:0005524">
    <property type="term" value="F:ATP binding"/>
    <property type="evidence" value="ECO:0007669"/>
    <property type="project" value="UniProtKB-KW"/>
</dbReference>
<evidence type="ECO:0000256" key="1">
    <source>
        <dbReference type="ARBA" id="ARBA00005187"/>
    </source>
</evidence>
<organism evidence="9 10">
    <name type="scientific">Novispirillum itersonii</name>
    <name type="common">Aquaspirillum itersonii</name>
    <dbReference type="NCBI Taxonomy" id="189"/>
    <lineage>
        <taxon>Bacteria</taxon>
        <taxon>Pseudomonadati</taxon>
        <taxon>Pseudomonadota</taxon>
        <taxon>Alphaproteobacteria</taxon>
        <taxon>Rhodospirillales</taxon>
        <taxon>Novispirillaceae</taxon>
        <taxon>Novispirillum</taxon>
    </lineage>
</organism>
<comment type="catalytic activity">
    <reaction evidence="6">
        <text>L-aspartate + L-glutamine + ATP + H2O = L-asparagine + L-glutamate + AMP + diphosphate + H(+)</text>
        <dbReference type="Rhea" id="RHEA:12228"/>
        <dbReference type="ChEBI" id="CHEBI:15377"/>
        <dbReference type="ChEBI" id="CHEBI:15378"/>
        <dbReference type="ChEBI" id="CHEBI:29985"/>
        <dbReference type="ChEBI" id="CHEBI:29991"/>
        <dbReference type="ChEBI" id="CHEBI:30616"/>
        <dbReference type="ChEBI" id="CHEBI:33019"/>
        <dbReference type="ChEBI" id="CHEBI:58048"/>
        <dbReference type="ChEBI" id="CHEBI:58359"/>
        <dbReference type="ChEBI" id="CHEBI:456215"/>
        <dbReference type="EC" id="6.3.5.4"/>
    </reaction>
</comment>
<evidence type="ECO:0000256" key="2">
    <source>
        <dbReference type="ARBA" id="ARBA00005752"/>
    </source>
</evidence>
<dbReference type="EC" id="6.3.5.4" evidence="3"/>
<protein>
    <recommendedName>
        <fullName evidence="3">asparagine synthase (glutamine-hydrolyzing)</fullName>
        <ecNumber evidence="3">6.3.5.4</ecNumber>
    </recommendedName>
</protein>
<keyword evidence="5 7" id="KW-0067">ATP-binding</keyword>
<dbReference type="SUPFAM" id="SSF56235">
    <property type="entry name" value="N-terminal nucleophile aminohydrolases (Ntn hydrolases)"/>
    <property type="match status" value="1"/>
</dbReference>
<evidence type="ECO:0000256" key="7">
    <source>
        <dbReference type="PIRSR" id="PIRSR001589-2"/>
    </source>
</evidence>
<dbReference type="InterPro" id="IPR006426">
    <property type="entry name" value="Asn_synth_AEB"/>
</dbReference>
<dbReference type="Pfam" id="PF13537">
    <property type="entry name" value="GATase_7"/>
    <property type="match status" value="1"/>
</dbReference>
<comment type="similarity">
    <text evidence="2">Belongs to the asparagine synthetase family.</text>
</comment>
<accession>A0A7X0DN18</accession>
<evidence type="ECO:0000256" key="3">
    <source>
        <dbReference type="ARBA" id="ARBA00012737"/>
    </source>
</evidence>
<dbReference type="Pfam" id="PF00733">
    <property type="entry name" value="Asn_synthase"/>
    <property type="match status" value="1"/>
</dbReference>
<proteinExistence type="inferred from homology"/>
<evidence type="ECO:0000313" key="10">
    <source>
        <dbReference type="Proteomes" id="UP000544872"/>
    </source>
</evidence>
<dbReference type="SUPFAM" id="SSF52402">
    <property type="entry name" value="Adenine nucleotide alpha hydrolases-like"/>
    <property type="match status" value="1"/>
</dbReference>
<sequence length="644" mass="70619">MGAFCGIVRMDGEAADKAEATSMAGAFAASPRSRPTLRSEPGGVFAAVSFPLTPEDRFDRQPWSGRDGQLTLLFDGRLDDRDDLASRLGLDPGRAAEMADGALVLAAYERWGTGFLAGLAGAWGLAVWDSGARTLVLARDPMGGRSLFFHRDGPVVTFAASTMALLRLHRVARDLDETVLGDLLMLTMTERNRTFYRDISRVPGGCLVICTPDTMTVEPFWHPPTDRPLRLSSDGDYVEAGRELLERAVRASLRSLTPVAVLGSGGLDSAGIAATAARQMAPTQIPLYSRAPPPDWRGPEQPHLYPDERPKLAALAALHPNLRVNVVDQPGPHRFDADQTCLFQRYGMAVRAADNIGWLLGAVEQARAAGHRVLLTGDYGNTTLTAPGRAAPMALLRQGQLPALVRELAGWRRRNGWPWHKVVYQTLIRQVKWLETRGIIGRSQGTWRDWSLITPEAVADLDLEQRARDGGAPGFPLPTASAAQSRGFILQQYGSLLGDLVAQTVAVDGYELRAPLAYLPLVEFTLRVPSTQFCRDGQLRWLARRVLADRLPAACLTETRVGAQHPEWYDTLSSLRDSYQADLDRLGSSSRVARMVDLKRAQALLDDWPQDAEAALQQRDLYANALCRGLHVARFIRWNEGGNG</sequence>
<dbReference type="Gene3D" id="3.40.50.620">
    <property type="entry name" value="HUPs"/>
    <property type="match status" value="2"/>
</dbReference>
<gene>
    <name evidence="9" type="ORF">FHS48_003141</name>
</gene>
<dbReference type="InterPro" id="IPR029055">
    <property type="entry name" value="Ntn_hydrolases_N"/>
</dbReference>
<evidence type="ECO:0000256" key="5">
    <source>
        <dbReference type="ARBA" id="ARBA00022840"/>
    </source>
</evidence>
<dbReference type="PANTHER" id="PTHR43284:SF1">
    <property type="entry name" value="ASPARAGINE SYNTHETASE"/>
    <property type="match status" value="1"/>
</dbReference>
<dbReference type="Proteomes" id="UP000544872">
    <property type="component" value="Unassembled WGS sequence"/>
</dbReference>
<evidence type="ECO:0000256" key="4">
    <source>
        <dbReference type="ARBA" id="ARBA00022741"/>
    </source>
</evidence>
<dbReference type="GO" id="GO:0006529">
    <property type="term" value="P:asparagine biosynthetic process"/>
    <property type="evidence" value="ECO:0007669"/>
    <property type="project" value="InterPro"/>
</dbReference>
<evidence type="ECO:0000256" key="6">
    <source>
        <dbReference type="ARBA" id="ARBA00048741"/>
    </source>
</evidence>
<evidence type="ECO:0000313" key="9">
    <source>
        <dbReference type="EMBL" id="MBB6211698.1"/>
    </source>
</evidence>
<comment type="caution">
    <text evidence="9">The sequence shown here is derived from an EMBL/GenBank/DDBJ whole genome shotgun (WGS) entry which is preliminary data.</text>
</comment>
<dbReference type="PROSITE" id="PS51278">
    <property type="entry name" value="GATASE_TYPE_2"/>
    <property type="match status" value="1"/>
</dbReference>
<feature type="binding site" evidence="7">
    <location>
        <position position="262"/>
    </location>
    <ligand>
        <name>ATP</name>
        <dbReference type="ChEBI" id="CHEBI:30616"/>
    </ligand>
</feature>
<dbReference type="PIRSF" id="PIRSF001589">
    <property type="entry name" value="Asn_synthetase_glu-h"/>
    <property type="match status" value="1"/>
</dbReference>